<dbReference type="SUPFAM" id="SSF52540">
    <property type="entry name" value="P-loop containing nucleoside triphosphate hydrolases"/>
    <property type="match status" value="1"/>
</dbReference>
<accession>A0AAD7GMW1</accession>
<name>A0AAD7GMW1_9AGAR</name>
<gene>
    <name evidence="4" type="ORF">B0H16DRAFT_743002</name>
</gene>
<dbReference type="InterPro" id="IPR027417">
    <property type="entry name" value="P-loop_NTPase"/>
</dbReference>
<feature type="compositionally biased region" description="Basic and acidic residues" evidence="2">
    <location>
        <begin position="63"/>
        <end position="78"/>
    </location>
</feature>
<dbReference type="EMBL" id="JARKIB010000518">
    <property type="protein sequence ID" value="KAJ7702132.1"/>
    <property type="molecule type" value="Genomic_DNA"/>
</dbReference>
<dbReference type="Proteomes" id="UP001215598">
    <property type="component" value="Unassembled WGS sequence"/>
</dbReference>
<dbReference type="AlphaFoldDB" id="A0AAD7GMW1"/>
<evidence type="ECO:0000259" key="3">
    <source>
        <dbReference type="Pfam" id="PF24883"/>
    </source>
</evidence>
<keyword evidence="5" id="KW-1185">Reference proteome</keyword>
<reference evidence="4" key="1">
    <citation type="submission" date="2023-03" db="EMBL/GenBank/DDBJ databases">
        <title>Massive genome expansion in bonnet fungi (Mycena s.s.) driven by repeated elements and novel gene families across ecological guilds.</title>
        <authorList>
            <consortium name="Lawrence Berkeley National Laboratory"/>
            <person name="Harder C.B."/>
            <person name="Miyauchi S."/>
            <person name="Viragh M."/>
            <person name="Kuo A."/>
            <person name="Thoen E."/>
            <person name="Andreopoulos B."/>
            <person name="Lu D."/>
            <person name="Skrede I."/>
            <person name="Drula E."/>
            <person name="Henrissat B."/>
            <person name="Morin E."/>
            <person name="Kohler A."/>
            <person name="Barry K."/>
            <person name="LaButti K."/>
            <person name="Morin E."/>
            <person name="Salamov A."/>
            <person name="Lipzen A."/>
            <person name="Mereny Z."/>
            <person name="Hegedus B."/>
            <person name="Baldrian P."/>
            <person name="Stursova M."/>
            <person name="Weitz H."/>
            <person name="Taylor A."/>
            <person name="Grigoriev I.V."/>
            <person name="Nagy L.G."/>
            <person name="Martin F."/>
            <person name="Kauserud H."/>
        </authorList>
    </citation>
    <scope>NUCLEOTIDE SEQUENCE</scope>
    <source>
        <strain evidence="4">CBHHK182m</strain>
    </source>
</reference>
<feature type="domain" description="Nephrocystin 3-like N-terminal" evidence="3">
    <location>
        <begin position="212"/>
        <end position="373"/>
    </location>
</feature>
<evidence type="ECO:0000256" key="1">
    <source>
        <dbReference type="ARBA" id="ARBA00022737"/>
    </source>
</evidence>
<dbReference type="Pfam" id="PF24883">
    <property type="entry name" value="NPHP3_N"/>
    <property type="match status" value="1"/>
</dbReference>
<comment type="caution">
    <text evidence="4">The sequence shown here is derived from an EMBL/GenBank/DDBJ whole genome shotgun (WGS) entry which is preliminary data.</text>
</comment>
<dbReference type="PANTHER" id="PTHR10039">
    <property type="entry name" value="AMELOGENIN"/>
    <property type="match status" value="1"/>
</dbReference>
<protein>
    <recommendedName>
        <fullName evidence="3">Nephrocystin 3-like N-terminal domain-containing protein</fullName>
    </recommendedName>
</protein>
<dbReference type="PANTHER" id="PTHR10039:SF14">
    <property type="entry name" value="NACHT DOMAIN-CONTAINING PROTEIN"/>
    <property type="match status" value="1"/>
</dbReference>
<sequence>MPFALNGTQISGGTFIHVAGSMSQVVHSHSVPVDAPAGQRLIDGGQGFLQSTQRGDSLGVVRPPREERQRRISERPYGARESISSGQRRTQTRADVPNQGRGLRHAIQDVAPSLMNQDGILSGDSYVASMPLDNYRIMSGGTSYDGPGRAAAGPAESFPNPIFASIGGDMTQVSLTSYGIDILYRSVAVEALHNSGERFPEPACHSGTRISILEDLRTWSLDRSPDSSLLWLHGSAGVGKSAIVQMFAGDCQTRNQLGASFFFKRGHPTRGTWNSLFTTVSYQLATSVSELFLPIQQAVERDKLIVGRSLAMQFQQLLLEPFQNAPAPYFLPIIVLDGLDECEDYKIQQRILRLFVGALRAGRLPIRILIASRPESHLREVLETEEAFAICRHSIISADKSAFDDIRTYFRDEFSRIYSEYTAIGIKFDAEWPTPEALDHLVQESSGIFIYAATVVRFVGDEYSHATITTPRAPHPMDRLESVLRLDSNSTAPLDDLYTKILSVLPQELPQLRILHAVWRSTLSVKELFMDPEEIDMFLKLRPGTSRLALRGLHSLFKVSPISTRLSLRGDITFLHASFADYLGDERRSGGWCVSIPWLRTDYLHSMIGLLSSASLPATDSARAFYGNRKPPHCAQRCGTL</sequence>
<keyword evidence="1" id="KW-0677">Repeat</keyword>
<dbReference type="Gene3D" id="3.40.50.300">
    <property type="entry name" value="P-loop containing nucleotide triphosphate hydrolases"/>
    <property type="match status" value="1"/>
</dbReference>
<proteinExistence type="predicted"/>
<evidence type="ECO:0000256" key="2">
    <source>
        <dbReference type="SAM" id="MobiDB-lite"/>
    </source>
</evidence>
<dbReference type="InterPro" id="IPR056884">
    <property type="entry name" value="NPHP3-like_N"/>
</dbReference>
<feature type="region of interest" description="Disordered" evidence="2">
    <location>
        <begin position="45"/>
        <end position="98"/>
    </location>
</feature>
<organism evidence="4 5">
    <name type="scientific">Mycena metata</name>
    <dbReference type="NCBI Taxonomy" id="1033252"/>
    <lineage>
        <taxon>Eukaryota</taxon>
        <taxon>Fungi</taxon>
        <taxon>Dikarya</taxon>
        <taxon>Basidiomycota</taxon>
        <taxon>Agaricomycotina</taxon>
        <taxon>Agaricomycetes</taxon>
        <taxon>Agaricomycetidae</taxon>
        <taxon>Agaricales</taxon>
        <taxon>Marasmiineae</taxon>
        <taxon>Mycenaceae</taxon>
        <taxon>Mycena</taxon>
    </lineage>
</organism>
<evidence type="ECO:0000313" key="4">
    <source>
        <dbReference type="EMBL" id="KAJ7702132.1"/>
    </source>
</evidence>
<evidence type="ECO:0000313" key="5">
    <source>
        <dbReference type="Proteomes" id="UP001215598"/>
    </source>
</evidence>